<dbReference type="OrthoDB" id="5334845at2759"/>
<dbReference type="InterPro" id="IPR016036">
    <property type="entry name" value="Malonyl_transacylase_ACP-bd"/>
</dbReference>
<organism evidence="8 9">
    <name type="scientific">Rhodocollybia butyracea</name>
    <dbReference type="NCBI Taxonomy" id="206335"/>
    <lineage>
        <taxon>Eukaryota</taxon>
        <taxon>Fungi</taxon>
        <taxon>Dikarya</taxon>
        <taxon>Basidiomycota</taxon>
        <taxon>Agaricomycotina</taxon>
        <taxon>Agaricomycetes</taxon>
        <taxon>Agaricomycetidae</taxon>
        <taxon>Agaricales</taxon>
        <taxon>Marasmiineae</taxon>
        <taxon>Omphalotaceae</taxon>
        <taxon>Rhodocollybia</taxon>
    </lineage>
</organism>
<dbReference type="InterPro" id="IPR013968">
    <property type="entry name" value="PKS_KR"/>
</dbReference>
<dbReference type="InterPro" id="IPR020806">
    <property type="entry name" value="PKS_PP-bd"/>
</dbReference>
<proteinExistence type="predicted"/>
<dbReference type="Gene3D" id="1.10.1200.10">
    <property type="entry name" value="ACP-like"/>
    <property type="match status" value="1"/>
</dbReference>
<keyword evidence="9" id="KW-1185">Reference proteome</keyword>
<dbReference type="Pfam" id="PF00550">
    <property type="entry name" value="PP-binding"/>
    <property type="match status" value="1"/>
</dbReference>
<name>A0A9P5P857_9AGAR</name>
<dbReference type="SMART" id="SM00827">
    <property type="entry name" value="PKS_AT"/>
    <property type="match status" value="1"/>
</dbReference>
<protein>
    <submittedName>
        <fullName evidence="8">Acyl transferase domain-containing protein</fullName>
    </submittedName>
</protein>
<dbReference type="AlphaFoldDB" id="A0A9P5P857"/>
<dbReference type="EMBL" id="JADNRY010000363">
    <property type="protein sequence ID" value="KAF9058599.1"/>
    <property type="molecule type" value="Genomic_DNA"/>
</dbReference>
<dbReference type="InterPro" id="IPR001227">
    <property type="entry name" value="Ac_transferase_dom_sf"/>
</dbReference>
<dbReference type="SMART" id="SM00822">
    <property type="entry name" value="PKS_KR"/>
    <property type="match status" value="1"/>
</dbReference>
<dbReference type="InterPro" id="IPR014043">
    <property type="entry name" value="Acyl_transferase_dom"/>
</dbReference>
<keyword evidence="5" id="KW-0511">Multifunctional enzyme</keyword>
<dbReference type="PANTHER" id="PTHR43775:SF22">
    <property type="entry name" value="SYNTHASE, PUTATIVE (JCVI)-RELATED"/>
    <property type="match status" value="1"/>
</dbReference>
<comment type="caution">
    <text evidence="8">The sequence shown here is derived from an EMBL/GenBank/DDBJ whole genome shotgun (WGS) entry which is preliminary data.</text>
</comment>
<evidence type="ECO:0000256" key="1">
    <source>
        <dbReference type="ARBA" id="ARBA00005179"/>
    </source>
</evidence>
<dbReference type="PROSITE" id="PS50075">
    <property type="entry name" value="CARRIER"/>
    <property type="match status" value="1"/>
</dbReference>
<dbReference type="PANTHER" id="PTHR43775">
    <property type="entry name" value="FATTY ACID SYNTHASE"/>
    <property type="match status" value="1"/>
</dbReference>
<dbReference type="Gene3D" id="3.10.129.110">
    <property type="entry name" value="Polyketide synthase dehydratase"/>
    <property type="match status" value="1"/>
</dbReference>
<dbReference type="GO" id="GO:0044550">
    <property type="term" value="P:secondary metabolite biosynthetic process"/>
    <property type="evidence" value="ECO:0007669"/>
    <property type="project" value="TreeGrafter"/>
</dbReference>
<evidence type="ECO:0000313" key="9">
    <source>
        <dbReference type="Proteomes" id="UP000772434"/>
    </source>
</evidence>
<dbReference type="GO" id="GO:0004312">
    <property type="term" value="F:fatty acid synthase activity"/>
    <property type="evidence" value="ECO:0007669"/>
    <property type="project" value="TreeGrafter"/>
</dbReference>
<comment type="pathway">
    <text evidence="1">Secondary metabolite biosynthesis.</text>
</comment>
<dbReference type="GO" id="GO:0006633">
    <property type="term" value="P:fatty acid biosynthetic process"/>
    <property type="evidence" value="ECO:0007669"/>
    <property type="project" value="TreeGrafter"/>
</dbReference>
<dbReference type="InterPro" id="IPR009081">
    <property type="entry name" value="PP-bd_ACP"/>
</dbReference>
<dbReference type="Pfam" id="PF00698">
    <property type="entry name" value="Acyl_transf_1"/>
    <property type="match status" value="1"/>
</dbReference>
<gene>
    <name evidence="8" type="ORF">BDP27DRAFT_1506163</name>
</gene>
<evidence type="ECO:0000256" key="3">
    <source>
        <dbReference type="ARBA" id="ARBA00022553"/>
    </source>
</evidence>
<dbReference type="InterPro" id="IPR036291">
    <property type="entry name" value="NAD(P)-bd_dom_sf"/>
</dbReference>
<evidence type="ECO:0000256" key="6">
    <source>
        <dbReference type="SAM" id="MobiDB-lite"/>
    </source>
</evidence>
<accession>A0A9P5P857</accession>
<evidence type="ECO:0000259" key="7">
    <source>
        <dbReference type="PROSITE" id="PS50075"/>
    </source>
</evidence>
<dbReference type="InterPro" id="IPR050091">
    <property type="entry name" value="PKS_NRPS_Biosynth_Enz"/>
</dbReference>
<reference evidence="8" key="1">
    <citation type="submission" date="2020-11" db="EMBL/GenBank/DDBJ databases">
        <authorList>
            <consortium name="DOE Joint Genome Institute"/>
            <person name="Ahrendt S."/>
            <person name="Riley R."/>
            <person name="Andreopoulos W."/>
            <person name="Labutti K."/>
            <person name="Pangilinan J."/>
            <person name="Ruiz-Duenas F.J."/>
            <person name="Barrasa J.M."/>
            <person name="Sanchez-Garcia M."/>
            <person name="Camarero S."/>
            <person name="Miyauchi S."/>
            <person name="Serrano A."/>
            <person name="Linde D."/>
            <person name="Babiker R."/>
            <person name="Drula E."/>
            <person name="Ayuso-Fernandez I."/>
            <person name="Pacheco R."/>
            <person name="Padilla G."/>
            <person name="Ferreira P."/>
            <person name="Barriuso J."/>
            <person name="Kellner H."/>
            <person name="Castanera R."/>
            <person name="Alfaro M."/>
            <person name="Ramirez L."/>
            <person name="Pisabarro A.G."/>
            <person name="Kuo A."/>
            <person name="Tritt A."/>
            <person name="Lipzen A."/>
            <person name="He G."/>
            <person name="Yan M."/>
            <person name="Ng V."/>
            <person name="Cullen D."/>
            <person name="Martin F."/>
            <person name="Rosso M.-N."/>
            <person name="Henrissat B."/>
            <person name="Hibbett D."/>
            <person name="Martinez A.T."/>
            <person name="Grigoriev I.V."/>
        </authorList>
    </citation>
    <scope>NUCLEOTIDE SEQUENCE</scope>
    <source>
        <strain evidence="8">AH 40177</strain>
    </source>
</reference>
<dbReference type="InterPro" id="IPR006162">
    <property type="entry name" value="Ppantetheine_attach_site"/>
</dbReference>
<dbReference type="GO" id="GO:0031177">
    <property type="term" value="F:phosphopantetheine binding"/>
    <property type="evidence" value="ECO:0007669"/>
    <property type="project" value="InterPro"/>
</dbReference>
<feature type="region of interest" description="Disordered" evidence="6">
    <location>
        <begin position="1133"/>
        <end position="1153"/>
    </location>
</feature>
<dbReference type="SMART" id="SM00823">
    <property type="entry name" value="PKS_PP"/>
    <property type="match status" value="1"/>
</dbReference>
<dbReference type="InterPro" id="IPR057326">
    <property type="entry name" value="KR_dom"/>
</dbReference>
<dbReference type="InterPro" id="IPR042104">
    <property type="entry name" value="PKS_dehydratase_sf"/>
</dbReference>
<dbReference type="InterPro" id="IPR036736">
    <property type="entry name" value="ACP-like_sf"/>
</dbReference>
<keyword evidence="4 8" id="KW-0808">Transferase</keyword>
<dbReference type="SUPFAM" id="SSF47336">
    <property type="entry name" value="ACP-like"/>
    <property type="match status" value="1"/>
</dbReference>
<evidence type="ECO:0000256" key="5">
    <source>
        <dbReference type="ARBA" id="ARBA00023268"/>
    </source>
</evidence>
<dbReference type="SUPFAM" id="SSF52151">
    <property type="entry name" value="FabD/lysophospholipase-like"/>
    <property type="match status" value="1"/>
</dbReference>
<dbReference type="Gene3D" id="3.40.50.720">
    <property type="entry name" value="NAD(P)-binding Rossmann-like Domain"/>
    <property type="match status" value="2"/>
</dbReference>
<dbReference type="Pfam" id="PF08659">
    <property type="entry name" value="KR"/>
    <property type="match status" value="1"/>
</dbReference>
<keyword evidence="2" id="KW-0596">Phosphopantetheine</keyword>
<dbReference type="InterPro" id="IPR016035">
    <property type="entry name" value="Acyl_Trfase/lysoPLipase"/>
</dbReference>
<sequence length="1239" mass="135719">MPVLQGSTAAVLELVASSSLSDGSQPEDHGACAAPWELRLPRRSDLGPCRHRAHHDYRAAFVVTNYDEAADILSRFAAGNQDDTVMMMSGRVLGTSLARRSVWVFSGHGAQWRDMGKELITDQIFRNAFELLEPIYQTEAGFSVLQALEHGNFETSDRVQLVTYAIQLGLSYVLKSRGLEPQAVIGHSVGEIATSVVAGCLTAEEGALVVIRRAKLYATVQGLGSMALVSLPFAQVAEELGNRKDIVVAIDASPLTCVVSGGIVAVEEYIGSLKTVGIKTFRIQTDIAFHSPMLDQLSVPLKDALIGSSIPDLQTFLSIPPPMLTAGPTHSEMQTIGSAVEAAAEDGYRIFLEVSSHPIVLPSVTETLVVQNIDENEFSIIATMRRDTSASQSIFKVMMQLYTKGAPVNFGTQLSQSRLWSKAVPGTPWVETKPFGERETHDVEKYTLLGQRIPVAGSDMVVYATKLDDKTKPFPGTHLFDGTEIIPAAVYINTFYHATGGTELSNINLRYLYLIIVQGDTIRIASNANSEADNQGWVSHGCSEWNNIQPQPVPDKPFNIESIKKRIGVLLPNDFSTDYLTKIGVEGIAFPWRVVEHYGNEKEMIAKIEMGPVVDTCSWAPILDAATSVGSTIYFNNPRLRIVSKIDRVSLYYAATANPLPEITYLFVEEAGSAQGNACHVTILNEQGVMLDKFESMKFSEVGGSKGTEGSMDSLVHHIAWIPAKFSDKPRRLDHVVLISSTSEVLDTFANQLKAHTKEIFKLSSIKELENADVLVALGDKHSAVIYIPSIVETLQDVSTASKDFIWDIAVIVKFLVKNSLELTSKLFVITDRAYTGETVTGLAHSALYGLCRIIASQHPDLWGGLIDNESPLVFPLLAIKHVHDQDITRIVNGMPQCAMMQSLPRARRYPPDASKTLLHRLEGTYVVAGGLGELGLETISFLVKKVALDISAPNAPEDLLAALHRLSLPPVLGVVHASGILEDSLLLETTRESFGRVLAPKIDGALTLHKAFPPALSTFSSSIRVLDNLSAPQAKLHMAMYRRAHGDNAVAFQWTAWRGMGMAANAEFLTRELKSKGITDISSEEAFRAWEHVGRYNIGSAVVTRCLVIDEEEAVSVPMLEQIVLRRNRPAAADPRGADVGGPKARTESSCPTSPAELEQWLNIRIRECIGAVLKIPDIEDIDPLVPLAELGVDSVMTVDIRQKLQLEFKFKVPPTLMWNHPTVIHLVSWFMAKFREE</sequence>
<dbReference type="SUPFAM" id="SSF51735">
    <property type="entry name" value="NAD(P)-binding Rossmann-fold domains"/>
    <property type="match status" value="2"/>
</dbReference>
<dbReference type="PROSITE" id="PS00012">
    <property type="entry name" value="PHOSPHOPANTETHEINE"/>
    <property type="match status" value="1"/>
</dbReference>
<evidence type="ECO:0000313" key="8">
    <source>
        <dbReference type="EMBL" id="KAF9058599.1"/>
    </source>
</evidence>
<feature type="domain" description="Carrier" evidence="7">
    <location>
        <begin position="1161"/>
        <end position="1236"/>
    </location>
</feature>
<dbReference type="Gene3D" id="3.40.366.10">
    <property type="entry name" value="Malonyl-Coenzyme A Acyl Carrier Protein, domain 2"/>
    <property type="match status" value="2"/>
</dbReference>
<evidence type="ECO:0000256" key="4">
    <source>
        <dbReference type="ARBA" id="ARBA00022679"/>
    </source>
</evidence>
<dbReference type="CDD" id="cd05274">
    <property type="entry name" value="KR_FAS_SDR_x"/>
    <property type="match status" value="1"/>
</dbReference>
<dbReference type="Proteomes" id="UP000772434">
    <property type="component" value="Unassembled WGS sequence"/>
</dbReference>
<keyword evidence="3" id="KW-0597">Phosphoprotein</keyword>
<dbReference type="SUPFAM" id="SSF55048">
    <property type="entry name" value="Probable ACP-binding domain of malonyl-CoA ACP transacylase"/>
    <property type="match status" value="1"/>
</dbReference>
<evidence type="ECO:0000256" key="2">
    <source>
        <dbReference type="ARBA" id="ARBA00022450"/>
    </source>
</evidence>